<dbReference type="PANTHER" id="PTHR13847:SF287">
    <property type="entry name" value="FAD-DEPENDENT OXIDOREDUCTASE DOMAIN-CONTAINING PROTEIN 1"/>
    <property type="match status" value="1"/>
</dbReference>
<evidence type="ECO:0000256" key="1">
    <source>
        <dbReference type="ARBA" id="ARBA00023002"/>
    </source>
</evidence>
<dbReference type="Pfam" id="PF01266">
    <property type="entry name" value="DAO"/>
    <property type="match status" value="1"/>
</dbReference>
<keyword evidence="4" id="KW-1185">Reference proteome</keyword>
<dbReference type="SUPFAM" id="SSF51905">
    <property type="entry name" value="FAD/NAD(P)-binding domain"/>
    <property type="match status" value="1"/>
</dbReference>
<protein>
    <submittedName>
        <fullName evidence="3">FAD-binding oxidoreductase</fullName>
    </submittedName>
</protein>
<feature type="domain" description="FAD dependent oxidoreductase" evidence="2">
    <location>
        <begin position="5"/>
        <end position="365"/>
    </location>
</feature>
<dbReference type="Proteomes" id="UP000533476">
    <property type="component" value="Unassembled WGS sequence"/>
</dbReference>
<dbReference type="PANTHER" id="PTHR13847">
    <property type="entry name" value="SARCOSINE DEHYDROGENASE-RELATED"/>
    <property type="match status" value="1"/>
</dbReference>
<reference evidence="3 4" key="1">
    <citation type="submission" date="2020-04" db="EMBL/GenBank/DDBJ databases">
        <authorList>
            <person name="Zhang R."/>
            <person name="Schippers A."/>
        </authorList>
    </citation>
    <scope>NUCLEOTIDE SEQUENCE [LARGE SCALE GENOMIC DNA]</scope>
    <source>
        <strain evidence="3 4">DSM 109850</strain>
    </source>
</reference>
<dbReference type="RefSeq" id="WP_169096753.1">
    <property type="nucleotide sequence ID" value="NZ_JABBVZ010000007.1"/>
</dbReference>
<evidence type="ECO:0000313" key="4">
    <source>
        <dbReference type="Proteomes" id="UP000533476"/>
    </source>
</evidence>
<gene>
    <name evidence="3" type="ORF">HIJ39_03490</name>
</gene>
<comment type="caution">
    <text evidence="3">The sequence shown here is derived from an EMBL/GenBank/DDBJ whole genome shotgun (WGS) entry which is preliminary data.</text>
</comment>
<dbReference type="GO" id="GO:0005737">
    <property type="term" value="C:cytoplasm"/>
    <property type="evidence" value="ECO:0007669"/>
    <property type="project" value="TreeGrafter"/>
</dbReference>
<dbReference type="EMBL" id="JABBVZ010000007">
    <property type="protein sequence ID" value="NMP21421.1"/>
    <property type="molecule type" value="Genomic_DNA"/>
</dbReference>
<proteinExistence type="predicted"/>
<dbReference type="Gene3D" id="3.50.50.60">
    <property type="entry name" value="FAD/NAD(P)-binding domain"/>
    <property type="match status" value="1"/>
</dbReference>
<dbReference type="SUPFAM" id="SSF54373">
    <property type="entry name" value="FAD-linked reductases, C-terminal domain"/>
    <property type="match status" value="1"/>
</dbReference>
<accession>A0A7Y0Q214</accession>
<dbReference type="AlphaFoldDB" id="A0A7Y0Q214"/>
<evidence type="ECO:0000259" key="2">
    <source>
        <dbReference type="Pfam" id="PF01266"/>
    </source>
</evidence>
<evidence type="ECO:0000313" key="3">
    <source>
        <dbReference type="EMBL" id="NMP21421.1"/>
    </source>
</evidence>
<organism evidence="3 4">
    <name type="scientific">Sulfobacillus harzensis</name>
    <dbReference type="NCBI Taxonomy" id="2729629"/>
    <lineage>
        <taxon>Bacteria</taxon>
        <taxon>Bacillati</taxon>
        <taxon>Bacillota</taxon>
        <taxon>Clostridia</taxon>
        <taxon>Eubacteriales</taxon>
        <taxon>Clostridiales Family XVII. Incertae Sedis</taxon>
        <taxon>Sulfobacillus</taxon>
    </lineage>
</organism>
<dbReference type="InterPro" id="IPR036188">
    <property type="entry name" value="FAD/NAD-bd_sf"/>
</dbReference>
<dbReference type="InterPro" id="IPR006076">
    <property type="entry name" value="FAD-dep_OxRdtase"/>
</dbReference>
<keyword evidence="1" id="KW-0560">Oxidoreductase</keyword>
<dbReference type="Gene3D" id="3.30.9.10">
    <property type="entry name" value="D-Amino Acid Oxidase, subunit A, domain 2"/>
    <property type="match status" value="1"/>
</dbReference>
<sequence length="392" mass="42208">MSANIIVVGGGVIGAASAYYLTQSGASVTLLDQGDIGGGTSSRCDGNVLAIDKDPGFDSQMALKSQELLHQLAQELPRFEYRRPGSYLVCDNGDEVEMAREWVRLQQEAGLPFAFLDQQAIHHHLPHLSEDVPGGLVCGSDATLNPLLYTQVLVAHARQSGAVVRPHQAVKALWIADGGVRGVQLPSGELMESDIVVVAAGIWTPSLLESAGIPIPIQPRKGHLLVSGKGPLFGDAKVMEFGYLMSKFGRERVAPAETLRYGVALVYEPTESHNFLLGSSREFVGWNTEPQVEVVGAIARRAMRFYPGMREVTIMRSYAGLRPWTPDHFPIVSRIDPISGLIVAAGHEGDGIGLAAVTGHLVADLALERDPVIPVEPLRWDRPTLKGEGVHA</sequence>
<name>A0A7Y0Q214_9FIRM</name>
<dbReference type="GO" id="GO:0016491">
    <property type="term" value="F:oxidoreductase activity"/>
    <property type="evidence" value="ECO:0007669"/>
    <property type="project" value="UniProtKB-KW"/>
</dbReference>